<organism evidence="8 9">
    <name type="scientific">SAR324 cluster bacterium</name>
    <dbReference type="NCBI Taxonomy" id="2024889"/>
    <lineage>
        <taxon>Bacteria</taxon>
        <taxon>Deltaproteobacteria</taxon>
        <taxon>SAR324 cluster</taxon>
    </lineage>
</organism>
<evidence type="ECO:0000313" key="9">
    <source>
        <dbReference type="Proteomes" id="UP000286732"/>
    </source>
</evidence>
<dbReference type="SUPFAM" id="SSF56954">
    <property type="entry name" value="Outer membrane efflux proteins (OEP)"/>
    <property type="match status" value="1"/>
</dbReference>
<keyword evidence="7" id="KW-0998">Cell outer membrane</keyword>
<comment type="caution">
    <text evidence="8">The sequence shown here is derived from an EMBL/GenBank/DDBJ whole genome shotgun (WGS) entry which is preliminary data.</text>
</comment>
<dbReference type="Pfam" id="PF02321">
    <property type="entry name" value="OEP"/>
    <property type="match status" value="1"/>
</dbReference>
<dbReference type="InterPro" id="IPR003423">
    <property type="entry name" value="OMP_efflux"/>
</dbReference>
<dbReference type="GO" id="GO:0015288">
    <property type="term" value="F:porin activity"/>
    <property type="evidence" value="ECO:0007669"/>
    <property type="project" value="TreeGrafter"/>
</dbReference>
<accession>A0A432G3D9</accession>
<dbReference type="EMBL" id="QNZM01000328">
    <property type="protein sequence ID" value="RTZ77741.1"/>
    <property type="molecule type" value="Genomic_DNA"/>
</dbReference>
<dbReference type="GO" id="GO:1990281">
    <property type="term" value="C:efflux pump complex"/>
    <property type="evidence" value="ECO:0007669"/>
    <property type="project" value="TreeGrafter"/>
</dbReference>
<keyword evidence="3" id="KW-0813">Transport</keyword>
<evidence type="ECO:0000256" key="5">
    <source>
        <dbReference type="ARBA" id="ARBA00022692"/>
    </source>
</evidence>
<sequence length="511" mass="56640">MGFAQAQNQTSYTEETAKLLEQVNLKTVDGREMAEVPLKLVLQLAIDRSVLLQASKLGNQAALHAVTAAQERNTPSLTTSFGYSKTPSISASSSCSPSQLCGSSTSSLSFSSGYSLRTDSGLTYGLTYAEKNKQSTVLSLLEMGGEVTTGASGTSLSSASLTGSVSIPFFQDSGTEFNELPVRLAEISLNRGKLNLQQTEVSLLKQIASIYWDLVGLLETIEVKKKAVELSEKLLRDNQARLEAGVLNSTEVRITETQLMRNRHSLLSSRLDALRIEDQVRAALNLKNLPVGLFPSDKPKTQFAVPENVSVLLEKIYANDSQIGLTQASLEQNSYQLEQELNKQKTNMDLSLSYILNGYSKGFFGSTADFSKSKLHGMSATLTWKVPLGDQATVENIQRKRLDQEKLTLQIKDRKSQLESSLHSLLRSLRLIEKEKLTVAAVSKLSKDQLHIEIERFKLGKSTSYQISQYQQDVVEAEQQEILIRIRQEKIRVELLALTGEFNEKYELNQK</sequence>
<dbReference type="PANTHER" id="PTHR30026">
    <property type="entry name" value="OUTER MEMBRANE PROTEIN TOLC"/>
    <property type="match status" value="1"/>
</dbReference>
<dbReference type="GO" id="GO:0009279">
    <property type="term" value="C:cell outer membrane"/>
    <property type="evidence" value="ECO:0007669"/>
    <property type="project" value="UniProtKB-SubCell"/>
</dbReference>
<keyword evidence="4" id="KW-1134">Transmembrane beta strand</keyword>
<evidence type="ECO:0000256" key="1">
    <source>
        <dbReference type="ARBA" id="ARBA00004442"/>
    </source>
</evidence>
<evidence type="ECO:0000313" key="8">
    <source>
        <dbReference type="EMBL" id="RTZ77741.1"/>
    </source>
</evidence>
<dbReference type="Proteomes" id="UP000286732">
    <property type="component" value="Unassembled WGS sequence"/>
</dbReference>
<evidence type="ECO:0000256" key="7">
    <source>
        <dbReference type="ARBA" id="ARBA00023237"/>
    </source>
</evidence>
<evidence type="ECO:0000256" key="6">
    <source>
        <dbReference type="ARBA" id="ARBA00023136"/>
    </source>
</evidence>
<protein>
    <recommendedName>
        <fullName evidence="10">TolC family protein</fullName>
    </recommendedName>
</protein>
<comment type="similarity">
    <text evidence="2">Belongs to the outer membrane factor (OMF) (TC 1.B.17) family.</text>
</comment>
<dbReference type="AlphaFoldDB" id="A0A432G3D9"/>
<dbReference type="GO" id="GO:0015562">
    <property type="term" value="F:efflux transmembrane transporter activity"/>
    <property type="evidence" value="ECO:0007669"/>
    <property type="project" value="InterPro"/>
</dbReference>
<dbReference type="PANTHER" id="PTHR30026:SF23">
    <property type="entry name" value="TO APRF-PUTATIVE OUTER MEMBRANE EFFLUX PROTEIN OR SECRETED ALKALINE PHOSPHATASE-RELATED"/>
    <property type="match status" value="1"/>
</dbReference>
<keyword evidence="5" id="KW-0812">Transmembrane</keyword>
<evidence type="ECO:0008006" key="10">
    <source>
        <dbReference type="Google" id="ProtNLM"/>
    </source>
</evidence>
<gene>
    <name evidence="8" type="ORF">DSY98_08495</name>
</gene>
<name>A0A432G3D9_9DELT</name>
<proteinExistence type="inferred from homology"/>
<dbReference type="Gene3D" id="1.20.1600.10">
    <property type="entry name" value="Outer membrane efflux proteins (OEP)"/>
    <property type="match status" value="1"/>
</dbReference>
<evidence type="ECO:0000256" key="2">
    <source>
        <dbReference type="ARBA" id="ARBA00007613"/>
    </source>
</evidence>
<keyword evidence="6" id="KW-0472">Membrane</keyword>
<comment type="subcellular location">
    <subcellularLocation>
        <location evidence="1">Cell outer membrane</location>
    </subcellularLocation>
</comment>
<evidence type="ECO:0000256" key="4">
    <source>
        <dbReference type="ARBA" id="ARBA00022452"/>
    </source>
</evidence>
<dbReference type="InterPro" id="IPR051906">
    <property type="entry name" value="TolC-like"/>
</dbReference>
<evidence type="ECO:0000256" key="3">
    <source>
        <dbReference type="ARBA" id="ARBA00022448"/>
    </source>
</evidence>
<reference evidence="8 9" key="1">
    <citation type="submission" date="2018-06" db="EMBL/GenBank/DDBJ databases">
        <title>Combined omics and stable isotope probing to characterize newly discovered Mariana Back-Arc vent microbial communities.</title>
        <authorList>
            <person name="Trembath-Reichert E."/>
            <person name="Huber J.A."/>
        </authorList>
    </citation>
    <scope>NUCLEOTIDE SEQUENCE [LARGE SCALE GENOMIC DNA]</scope>
    <source>
        <strain evidence="8">MAG 63_2</strain>
    </source>
</reference>